<dbReference type="Proteomes" id="UP000284822">
    <property type="component" value="Unassembled WGS sequence"/>
</dbReference>
<dbReference type="RefSeq" id="WP_118911084.1">
    <property type="nucleotide sequence ID" value="NZ_QOCS01000020.1"/>
</dbReference>
<evidence type="ECO:0000313" key="3">
    <source>
        <dbReference type="Proteomes" id="UP000284822"/>
    </source>
</evidence>
<feature type="signal peptide" evidence="1">
    <location>
        <begin position="1"/>
        <end position="29"/>
    </location>
</feature>
<evidence type="ECO:0000313" key="2">
    <source>
        <dbReference type="EMBL" id="RHW45421.1"/>
    </source>
</evidence>
<reference evidence="2 3" key="1">
    <citation type="submission" date="2018-07" db="EMBL/GenBank/DDBJ databases">
        <title>Genome sequences of six Lactobacillus spp. isolated from bumble bee guts.</title>
        <authorList>
            <person name="Motta E.V.S."/>
            <person name="Moran N.A."/>
        </authorList>
    </citation>
    <scope>NUCLEOTIDE SEQUENCE [LARGE SCALE GENOMIC DNA]</scope>
    <source>
        <strain evidence="2 3">LV-8.1</strain>
    </source>
</reference>
<sequence length="121" mass="12971">MKSKLLATSLACLALVPITTISVTQTANAATSGSLNISTPVKVSPFTIYYISGEATTKVMTNFCHPDDVTGSVSVTPDGDRGFPANYTFKFDKITYIRGNAYYHIAGASAYFDWVSGSDCY</sequence>
<accession>A0A3R6YIL7</accession>
<comment type="caution">
    <text evidence="2">The sequence shown here is derived from an EMBL/GenBank/DDBJ whole genome shotgun (WGS) entry which is preliminary data.</text>
</comment>
<dbReference type="EMBL" id="QOCS01000020">
    <property type="protein sequence ID" value="RHW45421.1"/>
    <property type="molecule type" value="Genomic_DNA"/>
</dbReference>
<organism evidence="2 3">
    <name type="scientific">Bombilactobacillus bombi</name>
    <dbReference type="NCBI Taxonomy" id="1303590"/>
    <lineage>
        <taxon>Bacteria</taxon>
        <taxon>Bacillati</taxon>
        <taxon>Bacillota</taxon>
        <taxon>Bacilli</taxon>
        <taxon>Lactobacillales</taxon>
        <taxon>Lactobacillaceae</taxon>
        <taxon>Bombilactobacillus</taxon>
    </lineage>
</organism>
<name>A0A3R6YIL7_9LACO</name>
<proteinExistence type="predicted"/>
<dbReference type="AlphaFoldDB" id="A0A3R6YIL7"/>
<keyword evidence="1" id="KW-0732">Signal</keyword>
<protein>
    <submittedName>
        <fullName evidence="2">Uncharacterized protein</fullName>
    </submittedName>
</protein>
<evidence type="ECO:0000256" key="1">
    <source>
        <dbReference type="SAM" id="SignalP"/>
    </source>
</evidence>
<gene>
    <name evidence="2" type="ORF">DS832_07815</name>
</gene>
<feature type="chain" id="PRO_5018588943" evidence="1">
    <location>
        <begin position="30"/>
        <end position="121"/>
    </location>
</feature>